<comment type="caution">
    <text evidence="2">The sequence shown here is derived from an EMBL/GenBank/DDBJ whole genome shotgun (WGS) entry which is preliminary data.</text>
</comment>
<reference evidence="2 3" key="1">
    <citation type="submission" date="2018-11" db="EMBL/GenBank/DDBJ databases">
        <title>Genomic Encyclopedia of Type Strains, Phase IV (KMG-IV): sequencing the most valuable type-strain genomes for metagenomic binning, comparative biology and taxonomic classification.</title>
        <authorList>
            <person name="Goeker M."/>
        </authorList>
    </citation>
    <scope>NUCLEOTIDE SEQUENCE [LARGE SCALE GENOMIC DNA]</scope>
    <source>
        <strain evidence="2 3">DSM 26537</strain>
    </source>
</reference>
<gene>
    <name evidence="2" type="ORF">EDD66_105162</name>
</gene>
<feature type="transmembrane region" description="Helical" evidence="1">
    <location>
        <begin position="6"/>
        <end position="22"/>
    </location>
</feature>
<keyword evidence="1" id="KW-0812">Transmembrane</keyword>
<evidence type="ECO:0000313" key="3">
    <source>
        <dbReference type="Proteomes" id="UP000273083"/>
    </source>
</evidence>
<dbReference type="RefSeq" id="WP_123609402.1">
    <property type="nucleotide sequence ID" value="NZ_RJVG01000005.1"/>
</dbReference>
<proteinExistence type="predicted"/>
<name>A0A3N1XNF3_9FIRM</name>
<keyword evidence="3" id="KW-1185">Reference proteome</keyword>
<evidence type="ECO:0000313" key="2">
    <source>
        <dbReference type="EMBL" id="ROR28223.1"/>
    </source>
</evidence>
<protein>
    <submittedName>
        <fullName evidence="2">Uncharacterized protein</fullName>
    </submittedName>
</protein>
<dbReference type="Proteomes" id="UP000273083">
    <property type="component" value="Unassembled WGS sequence"/>
</dbReference>
<organism evidence="2 3">
    <name type="scientific">Mobilisporobacter senegalensis</name>
    <dbReference type="NCBI Taxonomy" id="1329262"/>
    <lineage>
        <taxon>Bacteria</taxon>
        <taxon>Bacillati</taxon>
        <taxon>Bacillota</taxon>
        <taxon>Clostridia</taxon>
        <taxon>Lachnospirales</taxon>
        <taxon>Lachnospiraceae</taxon>
        <taxon>Mobilisporobacter</taxon>
    </lineage>
</organism>
<sequence>MKNKRVVIFVTIILMISGMIITDRVRFNNKKTPIFAVSIIRAYDVDIYTGFGYSIIYGHKGDVLVSEWNWGYLF</sequence>
<keyword evidence="1" id="KW-0472">Membrane</keyword>
<accession>A0A3N1XNF3</accession>
<dbReference type="EMBL" id="RJVG01000005">
    <property type="protein sequence ID" value="ROR28223.1"/>
    <property type="molecule type" value="Genomic_DNA"/>
</dbReference>
<evidence type="ECO:0000256" key="1">
    <source>
        <dbReference type="SAM" id="Phobius"/>
    </source>
</evidence>
<dbReference type="AlphaFoldDB" id="A0A3N1XNF3"/>
<keyword evidence="1" id="KW-1133">Transmembrane helix</keyword>